<feature type="region of interest" description="Disordered" evidence="1">
    <location>
        <begin position="438"/>
        <end position="488"/>
    </location>
</feature>
<evidence type="ECO:0000313" key="2">
    <source>
        <dbReference type="EMBL" id="WAQ84650.1"/>
    </source>
</evidence>
<dbReference type="RefSeq" id="XP_053020205.1">
    <property type="nucleotide sequence ID" value="XM_053168961.1"/>
</dbReference>
<feature type="compositionally biased region" description="Polar residues" evidence="1">
    <location>
        <begin position="439"/>
        <end position="455"/>
    </location>
</feature>
<proteinExistence type="predicted"/>
<dbReference type="GeneID" id="77809856"/>
<protein>
    <submittedName>
        <fullName evidence="2">Uncharacterized protein</fullName>
    </submittedName>
</protein>
<organism evidence="2 3">
    <name type="scientific">Puccinia triticina</name>
    <dbReference type="NCBI Taxonomy" id="208348"/>
    <lineage>
        <taxon>Eukaryota</taxon>
        <taxon>Fungi</taxon>
        <taxon>Dikarya</taxon>
        <taxon>Basidiomycota</taxon>
        <taxon>Pucciniomycotina</taxon>
        <taxon>Pucciniomycetes</taxon>
        <taxon>Pucciniales</taxon>
        <taxon>Pucciniaceae</taxon>
        <taxon>Puccinia</taxon>
    </lineage>
</organism>
<dbReference type="Proteomes" id="UP001164743">
    <property type="component" value="Chromosome 5A"/>
</dbReference>
<feature type="region of interest" description="Disordered" evidence="1">
    <location>
        <begin position="276"/>
        <end position="316"/>
    </location>
</feature>
<keyword evidence="3" id="KW-1185">Reference proteome</keyword>
<feature type="compositionally biased region" description="Polar residues" evidence="1">
    <location>
        <begin position="203"/>
        <end position="213"/>
    </location>
</feature>
<sequence length="594" mass="63888">MDIDNEPSELGEDVCLEYTDFGQDLGFPVTWSESEYDEDHQAEEPANEFAEFLLMDPSEGEHHSFGFEQLERLRASAKYGQMIAGMDASQDGSTDDEHDDDSHFGYMIIEELGPDEDEEEEEEEDAQSMSADDGATTDSLDEDDHSGLVRFGIEAEDGNQAYSDDNDDNDQQQHPDEEDDASFFDLPATSSTIGSILTNLDLSVLSTPGSTNPGEGGNQSGSREIKLPIMGTFSVDRSDGTNAGRTIIDEEKSLPLSPFTGGKVVRYNQFRKLRQQLCSRGESERSSSVAGTPKPTDPSQDSGPPGPSTNNMDIEKPEPEFDITAFIRGISSIDEGCSDGEPKTGGGYNHDGGEDEGEGSQTQGSMGTLDGLSRWQRVPMTAFRRRMIGGCAEEGHGSEEEERMLLDGAKHSPSALHLSGLAAPKVYDRRVHRRLRKATSYNSNGKQSKLNSHHPSPSPADGLLHPAGPDPQQLQHGPSALVDHHPGDGFHSRLFDQLLDLDPAELSLAHAGPTHTDCPAHGSGSSSSAAAATTTTTLLPASFPPPPPASASLLSFDHLAILHPPPPSTSTSSPPINPRIDLDHPPLLSLIDNI</sequence>
<evidence type="ECO:0000256" key="1">
    <source>
        <dbReference type="SAM" id="MobiDB-lite"/>
    </source>
</evidence>
<dbReference type="EMBL" id="CP110425">
    <property type="protein sequence ID" value="WAQ84650.1"/>
    <property type="molecule type" value="Genomic_DNA"/>
</dbReference>
<feature type="region of interest" description="Disordered" evidence="1">
    <location>
        <begin position="510"/>
        <end position="531"/>
    </location>
</feature>
<gene>
    <name evidence="2" type="ORF">PtA15_5A223</name>
</gene>
<evidence type="ECO:0000313" key="3">
    <source>
        <dbReference type="Proteomes" id="UP001164743"/>
    </source>
</evidence>
<accession>A0ABY7CLG6</accession>
<feature type="region of interest" description="Disordered" evidence="1">
    <location>
        <begin position="333"/>
        <end position="369"/>
    </location>
</feature>
<feature type="region of interest" description="Disordered" evidence="1">
    <location>
        <begin position="563"/>
        <end position="582"/>
    </location>
</feature>
<feature type="compositionally biased region" description="Acidic residues" evidence="1">
    <location>
        <begin position="164"/>
        <end position="182"/>
    </location>
</feature>
<feature type="region of interest" description="Disordered" evidence="1">
    <location>
        <begin position="203"/>
        <end position="225"/>
    </location>
</feature>
<name>A0ABY7CLG6_9BASI</name>
<feature type="compositionally biased region" description="Acidic residues" evidence="1">
    <location>
        <begin position="112"/>
        <end position="126"/>
    </location>
</feature>
<reference evidence="2" key="1">
    <citation type="submission" date="2022-10" db="EMBL/GenBank/DDBJ databases">
        <title>Puccinia triticina Genome sequencing and assembly.</title>
        <authorList>
            <person name="Li C."/>
        </authorList>
    </citation>
    <scope>NUCLEOTIDE SEQUENCE</scope>
    <source>
        <strain evidence="2">Pt15</strain>
    </source>
</reference>
<feature type="region of interest" description="Disordered" evidence="1">
    <location>
        <begin position="84"/>
        <end position="187"/>
    </location>
</feature>